<dbReference type="RefSeq" id="WP_004403623.1">
    <property type="nucleotide sequence ID" value="NZ_LK391965.1"/>
</dbReference>
<protein>
    <recommendedName>
        <fullName evidence="1">SnoaL-like domain-containing protein</fullName>
    </recommendedName>
</protein>
<name>A0AAV2VTY5_9VIBR</name>
<comment type="caution">
    <text evidence="2">The sequence shown here is derived from an EMBL/GenBank/DDBJ whole genome shotgun (WGS) entry which is preliminary data.</text>
</comment>
<dbReference type="InterPro" id="IPR032710">
    <property type="entry name" value="NTF2-like_dom_sf"/>
</dbReference>
<sequence>MHTETELATIAIVDQQLDAYNARDIEAFAATYHDDVEIHSFSQGLMYTGKDTLIERYGKKFASLNYLNASSLKRIVHDRFLVDHELAESSSLPSCEVENSVKVIAAYEVVDGLIKRVTFMG</sequence>
<gene>
    <name evidence="2" type="ORF">VIBNISOn1_450125</name>
</gene>
<evidence type="ECO:0000259" key="1">
    <source>
        <dbReference type="Pfam" id="PF12680"/>
    </source>
</evidence>
<feature type="domain" description="SnoaL-like" evidence="1">
    <location>
        <begin position="13"/>
        <end position="116"/>
    </location>
</feature>
<dbReference type="Proteomes" id="UP000018211">
    <property type="component" value="Unassembled WGS sequence"/>
</dbReference>
<dbReference type="PIRSF" id="PIRSF030561">
    <property type="entry name" value="UCP030561"/>
    <property type="match status" value="1"/>
</dbReference>
<evidence type="ECO:0000313" key="2">
    <source>
        <dbReference type="EMBL" id="CCO48161.1"/>
    </source>
</evidence>
<dbReference type="EMBL" id="CAOF01000137">
    <property type="protein sequence ID" value="CCO48161.1"/>
    <property type="molecule type" value="Genomic_DNA"/>
</dbReference>
<dbReference type="InterPro" id="IPR037401">
    <property type="entry name" value="SnoaL-like"/>
</dbReference>
<dbReference type="Gene3D" id="3.10.450.50">
    <property type="match status" value="1"/>
</dbReference>
<dbReference type="InterPro" id="IPR008317">
    <property type="entry name" value="UCP030561"/>
</dbReference>
<organism evidence="2 3">
    <name type="scientific">Vibrio nigripulchritudo SOn1</name>
    <dbReference type="NCBI Taxonomy" id="1238450"/>
    <lineage>
        <taxon>Bacteria</taxon>
        <taxon>Pseudomonadati</taxon>
        <taxon>Pseudomonadota</taxon>
        <taxon>Gammaproteobacteria</taxon>
        <taxon>Vibrionales</taxon>
        <taxon>Vibrionaceae</taxon>
        <taxon>Vibrio</taxon>
    </lineage>
</organism>
<dbReference type="SUPFAM" id="SSF54427">
    <property type="entry name" value="NTF2-like"/>
    <property type="match status" value="1"/>
</dbReference>
<dbReference type="Pfam" id="PF12680">
    <property type="entry name" value="SnoaL_2"/>
    <property type="match status" value="1"/>
</dbReference>
<evidence type="ECO:0000313" key="3">
    <source>
        <dbReference type="Proteomes" id="UP000018211"/>
    </source>
</evidence>
<dbReference type="AlphaFoldDB" id="A0AAV2VTY5"/>
<reference evidence="2 3" key="1">
    <citation type="journal article" date="2013" name="ISME J.">
        <title>Comparative genomics of pathogenic lineages of Vibrio nigripulchritudo identifies virulence-associated traits.</title>
        <authorList>
            <person name="Goudenege D."/>
            <person name="Labreuche Y."/>
            <person name="Krin E."/>
            <person name="Ansquer D."/>
            <person name="Mangenot S."/>
            <person name="Calteau A."/>
            <person name="Medigue C."/>
            <person name="Mazel D."/>
            <person name="Polz M.F."/>
            <person name="Le Roux F."/>
        </authorList>
    </citation>
    <scope>NUCLEOTIDE SEQUENCE [LARGE SCALE GENOMIC DNA]</scope>
    <source>
        <strain evidence="2 3">SOn1</strain>
    </source>
</reference>
<accession>A0AAV2VTY5</accession>
<dbReference type="GeneID" id="97543518"/>
<proteinExistence type="predicted"/>